<dbReference type="RefSeq" id="WP_250749767.1">
    <property type="nucleotide sequence ID" value="NZ_CP098401.1"/>
</dbReference>
<keyword evidence="1" id="KW-1133">Transmembrane helix</keyword>
<keyword evidence="3" id="KW-1185">Reference proteome</keyword>
<evidence type="ECO:0000256" key="1">
    <source>
        <dbReference type="SAM" id="Phobius"/>
    </source>
</evidence>
<feature type="transmembrane region" description="Helical" evidence="1">
    <location>
        <begin position="15"/>
        <end position="35"/>
    </location>
</feature>
<reference evidence="2" key="1">
    <citation type="submission" date="2022-05" db="EMBL/GenBank/DDBJ databases">
        <title>Sphingomonas sp. strain RMG20 Genome sequencing and assembly.</title>
        <authorList>
            <person name="Kim I."/>
        </authorList>
    </citation>
    <scope>NUCLEOTIDE SEQUENCE</scope>
    <source>
        <strain evidence="2">RMG20</strain>
    </source>
</reference>
<protein>
    <recommendedName>
        <fullName evidence="4">PH domain-containing protein</fullName>
    </recommendedName>
</protein>
<sequence>MTDETPDDTQARNRWLAIVATRIAATAGAVLGLILVARAHDWPTKGLGVAIVLAALYLMAVVPLALAHRWRSGGDA</sequence>
<evidence type="ECO:0000313" key="2">
    <source>
        <dbReference type="EMBL" id="URW74789.1"/>
    </source>
</evidence>
<evidence type="ECO:0008006" key="4">
    <source>
        <dbReference type="Google" id="ProtNLM"/>
    </source>
</evidence>
<feature type="transmembrane region" description="Helical" evidence="1">
    <location>
        <begin position="47"/>
        <end position="66"/>
    </location>
</feature>
<evidence type="ECO:0000313" key="3">
    <source>
        <dbReference type="Proteomes" id="UP001055580"/>
    </source>
</evidence>
<dbReference type="Proteomes" id="UP001055580">
    <property type="component" value="Chromosome"/>
</dbReference>
<name>A0ABY4TQX9_9SPHN</name>
<keyword evidence="1" id="KW-0472">Membrane</keyword>
<gene>
    <name evidence="2" type="ORF">M9980_09405</name>
</gene>
<proteinExistence type="predicted"/>
<accession>A0ABY4TQX9</accession>
<keyword evidence="1" id="KW-0812">Transmembrane</keyword>
<dbReference type="EMBL" id="CP098401">
    <property type="protein sequence ID" value="URW74789.1"/>
    <property type="molecule type" value="Genomic_DNA"/>
</dbReference>
<organism evidence="2 3">
    <name type="scientific">Sphingomonas donggukensis</name>
    <dbReference type="NCBI Taxonomy" id="2949093"/>
    <lineage>
        <taxon>Bacteria</taxon>
        <taxon>Pseudomonadati</taxon>
        <taxon>Pseudomonadota</taxon>
        <taxon>Alphaproteobacteria</taxon>
        <taxon>Sphingomonadales</taxon>
        <taxon>Sphingomonadaceae</taxon>
        <taxon>Sphingomonas</taxon>
    </lineage>
</organism>